<evidence type="ECO:0000256" key="3">
    <source>
        <dbReference type="ARBA" id="ARBA00023125"/>
    </source>
</evidence>
<dbReference type="GO" id="GO:0005634">
    <property type="term" value="C:nucleus"/>
    <property type="evidence" value="ECO:0007669"/>
    <property type="project" value="UniProtKB-SubCell"/>
</dbReference>
<dbReference type="PROSITE" id="PS00463">
    <property type="entry name" value="ZN2_CY6_FUNGAL_1"/>
    <property type="match status" value="1"/>
</dbReference>
<reference evidence="7" key="1">
    <citation type="submission" date="2013-08" db="EMBL/GenBank/DDBJ databases">
        <title>Gene expansion shapes genome architecture in the human pathogen Lichtheimia corymbifera: an evolutionary genomics analysis in the ancient terrestrial Mucorales (Mucoromycotina).</title>
        <authorList>
            <person name="Schwartze V.U."/>
            <person name="Winter S."/>
            <person name="Shelest E."/>
            <person name="Marcet-Houben M."/>
            <person name="Horn F."/>
            <person name="Wehner S."/>
            <person name="Hoffmann K."/>
            <person name="Riege K."/>
            <person name="Sammeth M."/>
            <person name="Nowrousian M."/>
            <person name="Valiante V."/>
            <person name="Linde J."/>
            <person name="Jacobsen I.D."/>
            <person name="Marz M."/>
            <person name="Brakhage A.A."/>
            <person name="Gabaldon T."/>
            <person name="Bocker S."/>
            <person name="Voigt K."/>
        </authorList>
    </citation>
    <scope>NUCLEOTIDE SEQUENCE [LARGE SCALE GENOMIC DNA]</scope>
    <source>
        <strain evidence="7">FSU 9682</strain>
    </source>
</reference>
<dbReference type="SMART" id="SM00066">
    <property type="entry name" value="GAL4"/>
    <property type="match status" value="1"/>
</dbReference>
<evidence type="ECO:0000313" key="8">
    <source>
        <dbReference type="Proteomes" id="UP000027586"/>
    </source>
</evidence>
<dbReference type="OrthoDB" id="2369992at2759"/>
<dbReference type="GO" id="GO:0008270">
    <property type="term" value="F:zinc ion binding"/>
    <property type="evidence" value="ECO:0007669"/>
    <property type="project" value="InterPro"/>
</dbReference>
<protein>
    <recommendedName>
        <fullName evidence="6">Zn(2)-C6 fungal-type domain-containing protein</fullName>
    </recommendedName>
</protein>
<dbReference type="PANTHER" id="PTHR46910">
    <property type="entry name" value="TRANSCRIPTION FACTOR PDR1"/>
    <property type="match status" value="1"/>
</dbReference>
<keyword evidence="4" id="KW-0539">Nucleus</keyword>
<dbReference type="VEuPathDB" id="FungiDB:LCOR_09579.1"/>
<keyword evidence="3" id="KW-0238">DNA-binding</keyword>
<feature type="coiled-coil region" evidence="5">
    <location>
        <begin position="59"/>
        <end position="86"/>
    </location>
</feature>
<dbReference type="Pfam" id="PF00172">
    <property type="entry name" value="Zn_clus"/>
    <property type="match status" value="1"/>
</dbReference>
<evidence type="ECO:0000256" key="4">
    <source>
        <dbReference type="ARBA" id="ARBA00023242"/>
    </source>
</evidence>
<comment type="subcellular location">
    <subcellularLocation>
        <location evidence="1">Nucleus</location>
    </subcellularLocation>
</comment>
<evidence type="ECO:0000256" key="5">
    <source>
        <dbReference type="SAM" id="Coils"/>
    </source>
</evidence>
<evidence type="ECO:0000256" key="1">
    <source>
        <dbReference type="ARBA" id="ARBA00004123"/>
    </source>
</evidence>
<keyword evidence="5" id="KW-0175">Coiled coil</keyword>
<dbReference type="AlphaFoldDB" id="A0A068S8V3"/>
<dbReference type="EMBL" id="CBTN010000060">
    <property type="protein sequence ID" value="CDH58729.1"/>
    <property type="molecule type" value="Genomic_DNA"/>
</dbReference>
<evidence type="ECO:0000259" key="6">
    <source>
        <dbReference type="PROSITE" id="PS50048"/>
    </source>
</evidence>
<dbReference type="CDD" id="cd00067">
    <property type="entry name" value="GAL4"/>
    <property type="match status" value="1"/>
</dbReference>
<evidence type="ECO:0000256" key="2">
    <source>
        <dbReference type="ARBA" id="ARBA00022723"/>
    </source>
</evidence>
<dbReference type="GO" id="GO:0000981">
    <property type="term" value="F:DNA-binding transcription factor activity, RNA polymerase II-specific"/>
    <property type="evidence" value="ECO:0007669"/>
    <property type="project" value="InterPro"/>
</dbReference>
<gene>
    <name evidence="7" type="ORF">LCOR_09579.1</name>
</gene>
<evidence type="ECO:0000313" key="7">
    <source>
        <dbReference type="EMBL" id="CDH58729.1"/>
    </source>
</evidence>
<dbReference type="GO" id="GO:0003677">
    <property type="term" value="F:DNA binding"/>
    <property type="evidence" value="ECO:0007669"/>
    <property type="project" value="UniProtKB-KW"/>
</dbReference>
<dbReference type="CDD" id="cd12148">
    <property type="entry name" value="fungal_TF_MHR"/>
    <property type="match status" value="1"/>
</dbReference>
<keyword evidence="2" id="KW-0479">Metal-binding</keyword>
<sequence length="641" mass="73590">MARQRTPCVECRKRRRKCTWHLNSIVCLRCSQRGIRCVPIDDLDSDSEDKRSEDGDQELGQYTTEIQQLRRSVQDLEATLRDIRYNNGNQLLSSPMTTTSNDNEPTWQLSVINGNLRLETPIKSMEELYQFSQASIRYLSPFHHLFLKKSFVFECNTSHILAETLHLTARIQMTRRSSTNASPLRLIQSPNNHINYGPIIDDLVNIYMRTPNCPLAPVIHIPTLRQYYNSLADPFSSPIIMGICVNVMSSSGSYTHLSAEERRQLADFFFEKCHDLLFDIFDDPTKRLDTLTTISLLYHYLTLVRLWLSEARRLATIAHLIVKDILSSGLDKELSNVERVMLQRQRMLSDYMLYNFTILIDGHTKSPFEITPFSMHLHVLDDEDEAVKSSIRTINHVFRLCRSRYFLTIVEQIKNMSMDRKAEVNLHVFLRFETIMREWWATLPDDLRVCEDPYSVDAVNFAQTLDDQQNIAAFGMMHGITMMVHALLLSSQPSMETDGVTSDFLTILRKQALLNATRSCDILLALLKNSLFYLKDADPLSFVALGHIMYALSCISNCPEARIQQQTQANFDQIVKQLLSHLPVDHHIPSSISPIPSAIQTRQASPTLAIYDRYALPGYALLSDVMRISLDQLKSLFQCPP</sequence>
<dbReference type="SUPFAM" id="SSF57701">
    <property type="entry name" value="Zn2/Cys6 DNA-binding domain"/>
    <property type="match status" value="1"/>
</dbReference>
<feature type="domain" description="Zn(2)-C6 fungal-type" evidence="6">
    <location>
        <begin position="7"/>
        <end position="38"/>
    </location>
</feature>
<organism evidence="7 8">
    <name type="scientific">Lichtheimia corymbifera JMRC:FSU:9682</name>
    <dbReference type="NCBI Taxonomy" id="1263082"/>
    <lineage>
        <taxon>Eukaryota</taxon>
        <taxon>Fungi</taxon>
        <taxon>Fungi incertae sedis</taxon>
        <taxon>Mucoromycota</taxon>
        <taxon>Mucoromycotina</taxon>
        <taxon>Mucoromycetes</taxon>
        <taxon>Mucorales</taxon>
        <taxon>Lichtheimiaceae</taxon>
        <taxon>Lichtheimia</taxon>
    </lineage>
</organism>
<name>A0A068S8V3_9FUNG</name>
<dbReference type="Proteomes" id="UP000027586">
    <property type="component" value="Unassembled WGS sequence"/>
</dbReference>
<accession>A0A068S8V3</accession>
<dbReference type="Gene3D" id="4.10.240.10">
    <property type="entry name" value="Zn(2)-C6 fungal-type DNA-binding domain"/>
    <property type="match status" value="1"/>
</dbReference>
<keyword evidence="8" id="KW-1185">Reference proteome</keyword>
<dbReference type="InterPro" id="IPR050987">
    <property type="entry name" value="AtrR-like"/>
</dbReference>
<comment type="caution">
    <text evidence="7">The sequence shown here is derived from an EMBL/GenBank/DDBJ whole genome shotgun (WGS) entry which is preliminary data.</text>
</comment>
<dbReference type="InterPro" id="IPR001138">
    <property type="entry name" value="Zn2Cys6_DnaBD"/>
</dbReference>
<dbReference type="PROSITE" id="PS50048">
    <property type="entry name" value="ZN2_CY6_FUNGAL_2"/>
    <property type="match status" value="1"/>
</dbReference>
<dbReference type="PANTHER" id="PTHR46910:SF3">
    <property type="entry name" value="HALOTOLERANCE PROTEIN 9-RELATED"/>
    <property type="match status" value="1"/>
</dbReference>
<dbReference type="InterPro" id="IPR036864">
    <property type="entry name" value="Zn2-C6_fun-type_DNA-bd_sf"/>
</dbReference>
<proteinExistence type="predicted"/>